<comment type="similarity">
    <text evidence="2">Belongs to the class IV-like SAM-binding methyltransferase superfamily. RNA methyltransferase TrmH family.</text>
</comment>
<dbReference type="GO" id="GO:0005739">
    <property type="term" value="C:mitochondrion"/>
    <property type="evidence" value="ECO:0007669"/>
    <property type="project" value="UniProtKB-SubCell"/>
</dbReference>
<evidence type="ECO:0000256" key="7">
    <source>
        <dbReference type="ARBA" id="ARBA00022946"/>
    </source>
</evidence>
<dbReference type="CDD" id="cd18105">
    <property type="entry name" value="SpoU-like_MRM1"/>
    <property type="match status" value="1"/>
</dbReference>
<dbReference type="OrthoDB" id="270651at2759"/>
<accession>A0A9P4SE93</accession>
<dbReference type="InterPro" id="IPR047261">
    <property type="entry name" value="MRM1_MeTrfase_dom"/>
</dbReference>
<reference evidence="11" key="1">
    <citation type="journal article" date="2020" name="Stud. Mycol.">
        <title>101 Dothideomycetes genomes: a test case for predicting lifestyles and emergence of pathogens.</title>
        <authorList>
            <person name="Haridas S."/>
            <person name="Albert R."/>
            <person name="Binder M."/>
            <person name="Bloem J."/>
            <person name="Labutti K."/>
            <person name="Salamov A."/>
            <person name="Andreopoulos B."/>
            <person name="Baker S."/>
            <person name="Barry K."/>
            <person name="Bills G."/>
            <person name="Bluhm B."/>
            <person name="Cannon C."/>
            <person name="Castanera R."/>
            <person name="Culley D."/>
            <person name="Daum C."/>
            <person name="Ezra D."/>
            <person name="Gonzalez J."/>
            <person name="Henrissat B."/>
            <person name="Kuo A."/>
            <person name="Liang C."/>
            <person name="Lipzen A."/>
            <person name="Lutzoni F."/>
            <person name="Magnuson J."/>
            <person name="Mondo S."/>
            <person name="Nolan M."/>
            <person name="Ohm R."/>
            <person name="Pangilinan J."/>
            <person name="Park H.-J."/>
            <person name="Ramirez L."/>
            <person name="Alfaro M."/>
            <person name="Sun H."/>
            <person name="Tritt A."/>
            <person name="Yoshinaga Y."/>
            <person name="Zwiers L.-H."/>
            <person name="Turgeon B."/>
            <person name="Goodwin S."/>
            <person name="Spatafora J."/>
            <person name="Crous P."/>
            <person name="Grigoriev I."/>
        </authorList>
    </citation>
    <scope>NUCLEOTIDE SEQUENCE</scope>
    <source>
        <strain evidence="11">CBS 101060</strain>
    </source>
</reference>
<feature type="non-terminal residue" evidence="11">
    <location>
        <position position="334"/>
    </location>
</feature>
<dbReference type="GO" id="GO:0003723">
    <property type="term" value="F:RNA binding"/>
    <property type="evidence" value="ECO:0007669"/>
    <property type="project" value="InterPro"/>
</dbReference>
<dbReference type="InterPro" id="IPR001537">
    <property type="entry name" value="SpoU_MeTrfase"/>
</dbReference>
<dbReference type="SUPFAM" id="SSF55315">
    <property type="entry name" value="L30e-like"/>
    <property type="match status" value="1"/>
</dbReference>
<dbReference type="Gene3D" id="3.40.1280.10">
    <property type="match status" value="1"/>
</dbReference>
<dbReference type="SMART" id="SM00967">
    <property type="entry name" value="SpoU_sub_bind"/>
    <property type="match status" value="1"/>
</dbReference>
<keyword evidence="12" id="KW-1185">Reference proteome</keyword>
<dbReference type="SUPFAM" id="SSF75217">
    <property type="entry name" value="alpha/beta knot"/>
    <property type="match status" value="1"/>
</dbReference>
<dbReference type="Proteomes" id="UP000799429">
    <property type="component" value="Unassembled WGS sequence"/>
</dbReference>
<dbReference type="AlphaFoldDB" id="A0A9P4SE93"/>
<evidence type="ECO:0000313" key="11">
    <source>
        <dbReference type="EMBL" id="KAF2840018.1"/>
    </source>
</evidence>
<evidence type="ECO:0000259" key="10">
    <source>
        <dbReference type="SMART" id="SM00967"/>
    </source>
</evidence>
<dbReference type="InterPro" id="IPR047182">
    <property type="entry name" value="MRM1"/>
</dbReference>
<sequence>PLSVPHTTAASEFLYGSSAVLAALKAKQRKIYKLYVHPRAENFESGESSTSLARIARASGIDVKNVSDNWIPVMDKMSGGRPHNGCILDCSPLPRLPITALQSFSVTDGRFTVRVSHQSREEKEINGQNGFIKYESHGWRKPFVLFLDSILDPGNLGAILRTAYFLGVDAVAMSTRNIAPLNAVALKASAGAAEGVKLLSVSDPVSFLESSGSHGWQIYAASSIVSTSSGPRGSSSGQDAYSDSSITFTKSKTPFKRLPDHNPLATHPTILMLGSEGTGLRGALLAKAQYNVGITAAKSSIDLGVDSLNVSVAAAILSMRFMRPPKRSKSNNLE</sequence>
<evidence type="ECO:0000313" key="12">
    <source>
        <dbReference type="Proteomes" id="UP000799429"/>
    </source>
</evidence>
<dbReference type="InterPro" id="IPR013123">
    <property type="entry name" value="SpoU_subst-bd"/>
</dbReference>
<comment type="caution">
    <text evidence="11">The sequence shown here is derived from an EMBL/GenBank/DDBJ whole genome shotgun (WGS) entry which is preliminary data.</text>
</comment>
<dbReference type="GO" id="GO:0016435">
    <property type="term" value="F:rRNA (guanine) methyltransferase activity"/>
    <property type="evidence" value="ECO:0007669"/>
    <property type="project" value="TreeGrafter"/>
</dbReference>
<dbReference type="InterPro" id="IPR029026">
    <property type="entry name" value="tRNA_m1G_MTases_N"/>
</dbReference>
<dbReference type="Pfam" id="PF08032">
    <property type="entry name" value="SpoU_sub_bind"/>
    <property type="match status" value="1"/>
</dbReference>
<evidence type="ECO:0000256" key="4">
    <source>
        <dbReference type="ARBA" id="ARBA00022603"/>
    </source>
</evidence>
<keyword evidence="7" id="KW-0809">Transit peptide</keyword>
<evidence type="ECO:0000256" key="1">
    <source>
        <dbReference type="ARBA" id="ARBA00004173"/>
    </source>
</evidence>
<dbReference type="PANTHER" id="PTHR46103:SF1">
    <property type="entry name" value="RRNA METHYLTRANSFERASE 1, MITOCHONDRIAL"/>
    <property type="match status" value="1"/>
</dbReference>
<keyword evidence="4" id="KW-0489">Methyltransferase</keyword>
<feature type="non-terminal residue" evidence="11">
    <location>
        <position position="1"/>
    </location>
</feature>
<evidence type="ECO:0000256" key="8">
    <source>
        <dbReference type="ARBA" id="ARBA00023128"/>
    </source>
</evidence>
<dbReference type="InterPro" id="IPR029064">
    <property type="entry name" value="Ribosomal_eL30-like_sf"/>
</dbReference>
<evidence type="ECO:0000256" key="9">
    <source>
        <dbReference type="ARBA" id="ARBA00034881"/>
    </source>
</evidence>
<feature type="domain" description="RNA 2-O ribose methyltransferase substrate binding" evidence="10">
    <location>
        <begin position="13"/>
        <end position="96"/>
    </location>
</feature>
<protein>
    <recommendedName>
        <fullName evidence="9">rRNA methyltransferase 1, mitochondrial</fullName>
    </recommendedName>
</protein>
<gene>
    <name evidence="11" type="ORF">M501DRAFT_917514</name>
</gene>
<keyword evidence="8" id="KW-0496">Mitochondrion</keyword>
<dbReference type="InterPro" id="IPR029028">
    <property type="entry name" value="Alpha/beta_knot_MTases"/>
</dbReference>
<dbReference type="EMBL" id="MU006093">
    <property type="protein sequence ID" value="KAF2840018.1"/>
    <property type="molecule type" value="Genomic_DNA"/>
</dbReference>
<keyword evidence="5" id="KW-0808">Transferase</keyword>
<proteinExistence type="inferred from homology"/>
<evidence type="ECO:0000256" key="3">
    <source>
        <dbReference type="ARBA" id="ARBA00022552"/>
    </source>
</evidence>
<dbReference type="Gene3D" id="3.30.1330.30">
    <property type="match status" value="1"/>
</dbReference>
<name>A0A9P4SE93_9PEZI</name>
<dbReference type="PANTHER" id="PTHR46103">
    <property type="entry name" value="RRNA METHYLTRANSFERASE 1, MITOCHONDRIAL"/>
    <property type="match status" value="1"/>
</dbReference>
<keyword evidence="3" id="KW-0698">rRNA processing</keyword>
<evidence type="ECO:0000256" key="5">
    <source>
        <dbReference type="ARBA" id="ARBA00022679"/>
    </source>
</evidence>
<dbReference type="Pfam" id="PF00588">
    <property type="entry name" value="SpoU_methylase"/>
    <property type="match status" value="1"/>
</dbReference>
<evidence type="ECO:0000256" key="2">
    <source>
        <dbReference type="ARBA" id="ARBA00007228"/>
    </source>
</evidence>
<keyword evidence="6" id="KW-0949">S-adenosyl-L-methionine</keyword>
<comment type="subcellular location">
    <subcellularLocation>
        <location evidence="1">Mitochondrion</location>
    </subcellularLocation>
</comment>
<organism evidence="11 12">
    <name type="scientific">Patellaria atrata CBS 101060</name>
    <dbReference type="NCBI Taxonomy" id="1346257"/>
    <lineage>
        <taxon>Eukaryota</taxon>
        <taxon>Fungi</taxon>
        <taxon>Dikarya</taxon>
        <taxon>Ascomycota</taxon>
        <taxon>Pezizomycotina</taxon>
        <taxon>Dothideomycetes</taxon>
        <taxon>Dothideomycetes incertae sedis</taxon>
        <taxon>Patellariales</taxon>
        <taxon>Patellariaceae</taxon>
        <taxon>Patellaria</taxon>
    </lineage>
</organism>
<evidence type="ECO:0000256" key="6">
    <source>
        <dbReference type="ARBA" id="ARBA00022691"/>
    </source>
</evidence>